<dbReference type="FunFam" id="3.30.460.30:FF:000001">
    <property type="entry name" value="Glutamyl-tRNA reductase"/>
    <property type="match status" value="1"/>
</dbReference>
<evidence type="ECO:0000256" key="7">
    <source>
        <dbReference type="ARBA" id="ARBA00047464"/>
    </source>
</evidence>
<evidence type="ECO:0000256" key="9">
    <source>
        <dbReference type="SAM" id="MobiDB-lite"/>
    </source>
</evidence>
<evidence type="ECO:0000259" key="11">
    <source>
        <dbReference type="Pfam" id="PF01488"/>
    </source>
</evidence>
<dbReference type="Pfam" id="PF01488">
    <property type="entry name" value="Shikimate_DH"/>
    <property type="match status" value="1"/>
</dbReference>
<sequence>MAHTMMRSMKSGVAHTAPRHTQLNPCLTPRPIIQRCPAVATQSTSTSTTSTSVSARLPSSHLESSVKALEQLKASAVNRYATETKNSIIAMGLTIHNAPVELREKLAVPEAEWPRAIEELCSYPHIEEAAVLSTCNRMELYVVAVSWHRGVREVEEWLSKSSGVPLDELRPYLFLLRDRDATHHLLRVSGGLDSLVMGEGQILAQVKQVYKVGQNANGFGRQLNGLFKQAITAGKRVRSETSISTGSVSVSSAAVELAQLKLPSHNWADAKVCIIGAGKMSTLLVKHLLSKGCNQVTILNRSLPRAQALQEEFPDMAMDIRLMPDLMQCVQDSDVVFAASGSEELLIHAEDIVNMPRRSDAVGGVRRFVDISVPRNIAPNICAEQHAGIVYNVDDLKEVVVANKEARAAAAAEAEVLLKEEQRSFEAWRDSLETVPTIKALRAKAEAIRAAEFEKALSRLGEGMSKKQMKAVEELSKGIVNKLLHGPMTALRCDGTDPDAVGQTLANMEALERMFELSQMQATAAAARK</sequence>
<dbReference type="EMBL" id="FNXT01000767">
    <property type="protein sequence ID" value="SZX67034.1"/>
    <property type="molecule type" value="Genomic_DNA"/>
</dbReference>
<dbReference type="PANTHER" id="PTHR43120">
    <property type="entry name" value="GLUTAMYL-TRNA REDUCTASE 1, CHLOROPLASTIC"/>
    <property type="match status" value="1"/>
</dbReference>
<dbReference type="InterPro" id="IPR036291">
    <property type="entry name" value="NAD(P)-bd_dom_sf"/>
</dbReference>
<feature type="domain" description="Tetrapyrrole biosynthesis glutamyl-tRNA reductase dimerisation" evidence="10">
    <location>
        <begin position="413"/>
        <end position="517"/>
    </location>
</feature>
<comment type="pathway">
    <text evidence="1 8">Porphyrin-containing compound metabolism; protoporphyrin-IX biosynthesis; 5-aminolevulinate from L-glutamyl-tRNA(Glu): step 1/2.</text>
</comment>
<dbReference type="Proteomes" id="UP000256970">
    <property type="component" value="Unassembled WGS sequence"/>
</dbReference>
<dbReference type="PANTHER" id="PTHR43120:SF1">
    <property type="entry name" value="GLUTAMYL-TRNA REDUCTASE 1, CHLOROPLASTIC"/>
    <property type="match status" value="1"/>
</dbReference>
<dbReference type="STRING" id="3088.A0A383VQM5"/>
<keyword evidence="4 8" id="KW-0521">NADP</keyword>
<name>A0A383VQM5_TETOB</name>
<dbReference type="GO" id="GO:0008883">
    <property type="term" value="F:glutamyl-tRNA reductase activity"/>
    <property type="evidence" value="ECO:0007669"/>
    <property type="project" value="UniProtKB-EC"/>
</dbReference>
<dbReference type="Gene3D" id="3.40.50.720">
    <property type="entry name" value="NAD(P)-binding Rossmann-like Domain"/>
    <property type="match status" value="1"/>
</dbReference>
<dbReference type="CDD" id="cd05213">
    <property type="entry name" value="NAD_bind_Glutamyl_tRNA_reduct"/>
    <property type="match status" value="1"/>
</dbReference>
<dbReference type="GO" id="GO:0050661">
    <property type="term" value="F:NADP binding"/>
    <property type="evidence" value="ECO:0007669"/>
    <property type="project" value="InterPro"/>
</dbReference>
<evidence type="ECO:0000256" key="3">
    <source>
        <dbReference type="ARBA" id="ARBA00012970"/>
    </source>
</evidence>
<dbReference type="GO" id="GO:0006782">
    <property type="term" value="P:protoporphyrinogen IX biosynthetic process"/>
    <property type="evidence" value="ECO:0007669"/>
    <property type="project" value="UniProtKB-UniPathway"/>
</dbReference>
<evidence type="ECO:0000259" key="10">
    <source>
        <dbReference type="Pfam" id="PF00745"/>
    </source>
</evidence>
<gene>
    <name evidence="13" type="ORF">BQ4739_LOCUS7460</name>
</gene>
<evidence type="ECO:0000259" key="12">
    <source>
        <dbReference type="Pfam" id="PF05201"/>
    </source>
</evidence>
<feature type="region of interest" description="Disordered" evidence="9">
    <location>
        <begin position="1"/>
        <end position="25"/>
    </location>
</feature>
<dbReference type="AlphaFoldDB" id="A0A383VQM5"/>
<dbReference type="InterPro" id="IPR018214">
    <property type="entry name" value="GluRdtase_CS"/>
</dbReference>
<evidence type="ECO:0000256" key="8">
    <source>
        <dbReference type="RuleBase" id="RU000584"/>
    </source>
</evidence>
<keyword evidence="5 8" id="KW-0560">Oxidoreductase</keyword>
<dbReference type="UniPathway" id="UPA00251">
    <property type="reaction ID" value="UER00316"/>
</dbReference>
<protein>
    <recommendedName>
        <fullName evidence="3 8">Glutamyl-tRNA reductase</fullName>
        <ecNumber evidence="3 8">1.2.1.70</ecNumber>
    </recommendedName>
</protein>
<evidence type="ECO:0000313" key="13">
    <source>
        <dbReference type="EMBL" id="SZX67034.1"/>
    </source>
</evidence>
<dbReference type="PROSITE" id="PS00747">
    <property type="entry name" value="GLUTR"/>
    <property type="match status" value="1"/>
</dbReference>
<dbReference type="InterPro" id="IPR015896">
    <property type="entry name" value="4pyrrol_synth_GluRdtase_dimer"/>
</dbReference>
<organism evidence="13 14">
    <name type="scientific">Tetradesmus obliquus</name>
    <name type="common">Green alga</name>
    <name type="synonym">Acutodesmus obliquus</name>
    <dbReference type="NCBI Taxonomy" id="3088"/>
    <lineage>
        <taxon>Eukaryota</taxon>
        <taxon>Viridiplantae</taxon>
        <taxon>Chlorophyta</taxon>
        <taxon>core chlorophytes</taxon>
        <taxon>Chlorophyceae</taxon>
        <taxon>CS clade</taxon>
        <taxon>Sphaeropleales</taxon>
        <taxon>Scenedesmaceae</taxon>
        <taxon>Tetradesmus</taxon>
    </lineage>
</organism>
<dbReference type="Gene3D" id="3.30.460.30">
    <property type="entry name" value="Glutamyl-tRNA reductase, N-terminal domain"/>
    <property type="match status" value="1"/>
</dbReference>
<dbReference type="SUPFAM" id="SSF69742">
    <property type="entry name" value="Glutamyl tRNA-reductase catalytic, N-terminal domain"/>
    <property type="match status" value="1"/>
</dbReference>
<dbReference type="FunFam" id="3.40.50.720:FF:000031">
    <property type="entry name" value="Glutamyl-tRNA reductase"/>
    <property type="match status" value="1"/>
</dbReference>
<evidence type="ECO:0000256" key="2">
    <source>
        <dbReference type="ARBA" id="ARBA00005916"/>
    </source>
</evidence>
<dbReference type="Pfam" id="PF05201">
    <property type="entry name" value="GlutR_N"/>
    <property type="match status" value="1"/>
</dbReference>
<feature type="domain" description="Quinate/shikimate 5-dehydrogenase/glutamyl-tRNA reductase" evidence="11">
    <location>
        <begin position="256"/>
        <end position="399"/>
    </location>
</feature>
<evidence type="ECO:0000256" key="1">
    <source>
        <dbReference type="ARBA" id="ARBA00005059"/>
    </source>
</evidence>
<accession>A0A383VQM5</accession>
<dbReference type="HAMAP" id="MF_00087">
    <property type="entry name" value="Glu_tRNA_reductase"/>
    <property type="match status" value="1"/>
</dbReference>
<proteinExistence type="inferred from homology"/>
<dbReference type="InterPro" id="IPR000343">
    <property type="entry name" value="4pyrrol_synth_GluRdtase"/>
</dbReference>
<reference evidence="13 14" key="1">
    <citation type="submission" date="2016-10" db="EMBL/GenBank/DDBJ databases">
        <authorList>
            <person name="Cai Z."/>
        </authorList>
    </citation>
    <scope>NUCLEOTIDE SEQUENCE [LARGE SCALE GENOMIC DNA]</scope>
</reference>
<evidence type="ECO:0000256" key="5">
    <source>
        <dbReference type="ARBA" id="ARBA00023002"/>
    </source>
</evidence>
<evidence type="ECO:0000313" key="14">
    <source>
        <dbReference type="Proteomes" id="UP000256970"/>
    </source>
</evidence>
<evidence type="ECO:0000256" key="6">
    <source>
        <dbReference type="ARBA" id="ARBA00023244"/>
    </source>
</evidence>
<dbReference type="InterPro" id="IPR036343">
    <property type="entry name" value="GluRdtase_N_sf"/>
</dbReference>
<feature type="domain" description="Glutamyl-tRNA reductase N-terminal" evidence="12">
    <location>
        <begin position="92"/>
        <end position="241"/>
    </location>
</feature>
<dbReference type="InterPro" id="IPR015895">
    <property type="entry name" value="4pyrrol_synth_GluRdtase_N"/>
</dbReference>
<dbReference type="Pfam" id="PF00745">
    <property type="entry name" value="GlutR_dimer"/>
    <property type="match status" value="1"/>
</dbReference>
<keyword evidence="6 8" id="KW-0627">Porphyrin biosynthesis</keyword>
<comment type="catalytic activity">
    <reaction evidence="7 8">
        <text>(S)-4-amino-5-oxopentanoate + tRNA(Glu) + NADP(+) = L-glutamyl-tRNA(Glu) + NADPH + H(+)</text>
        <dbReference type="Rhea" id="RHEA:12344"/>
        <dbReference type="Rhea" id="RHEA-COMP:9663"/>
        <dbReference type="Rhea" id="RHEA-COMP:9680"/>
        <dbReference type="ChEBI" id="CHEBI:15378"/>
        <dbReference type="ChEBI" id="CHEBI:57501"/>
        <dbReference type="ChEBI" id="CHEBI:57783"/>
        <dbReference type="ChEBI" id="CHEBI:58349"/>
        <dbReference type="ChEBI" id="CHEBI:78442"/>
        <dbReference type="ChEBI" id="CHEBI:78520"/>
        <dbReference type="EC" id="1.2.1.70"/>
    </reaction>
</comment>
<dbReference type="InterPro" id="IPR006151">
    <property type="entry name" value="Shikm_DH/Glu-tRNA_Rdtase"/>
</dbReference>
<evidence type="ECO:0000256" key="4">
    <source>
        <dbReference type="ARBA" id="ARBA00022857"/>
    </source>
</evidence>
<dbReference type="NCBIfam" id="TIGR01035">
    <property type="entry name" value="hemA"/>
    <property type="match status" value="1"/>
</dbReference>
<dbReference type="EC" id="1.2.1.70" evidence="3 8"/>
<keyword evidence="14" id="KW-1185">Reference proteome</keyword>
<dbReference type="SUPFAM" id="SSF51735">
    <property type="entry name" value="NAD(P)-binding Rossmann-fold domains"/>
    <property type="match status" value="1"/>
</dbReference>
<dbReference type="NCBIfam" id="NF000744">
    <property type="entry name" value="PRK00045.1-3"/>
    <property type="match status" value="1"/>
</dbReference>
<comment type="similarity">
    <text evidence="2 8">Belongs to the glutamyl-tRNA reductase family.</text>
</comment>